<dbReference type="GO" id="GO:0005634">
    <property type="term" value="C:nucleus"/>
    <property type="evidence" value="ECO:0007669"/>
    <property type="project" value="TreeGrafter"/>
</dbReference>
<dbReference type="PANTHER" id="PTHR24030">
    <property type="entry name" value="PROTEIN CMSS1"/>
    <property type="match status" value="1"/>
</dbReference>
<feature type="compositionally biased region" description="Acidic residues" evidence="1">
    <location>
        <begin position="59"/>
        <end position="69"/>
    </location>
</feature>
<dbReference type="InterPro" id="IPR027417">
    <property type="entry name" value="P-loop_NTPase"/>
</dbReference>
<evidence type="ECO:0000313" key="2">
    <source>
        <dbReference type="EMBL" id="CAH1798163.1"/>
    </source>
</evidence>
<accession>A0A8J1TE09</accession>
<organism evidence="2 3">
    <name type="scientific">Owenia fusiformis</name>
    <name type="common">Polychaete worm</name>
    <dbReference type="NCBI Taxonomy" id="6347"/>
    <lineage>
        <taxon>Eukaryota</taxon>
        <taxon>Metazoa</taxon>
        <taxon>Spiralia</taxon>
        <taxon>Lophotrochozoa</taxon>
        <taxon>Annelida</taxon>
        <taxon>Polychaeta</taxon>
        <taxon>Sedentaria</taxon>
        <taxon>Canalipalpata</taxon>
        <taxon>Sabellida</taxon>
        <taxon>Oweniida</taxon>
        <taxon>Oweniidae</taxon>
        <taxon>Owenia</taxon>
    </lineage>
</organism>
<dbReference type="Proteomes" id="UP000749559">
    <property type="component" value="Unassembled WGS sequence"/>
</dbReference>
<sequence>QRTKSMADDLEEDEWWLQNADEGPDRNSESEENVPSPPDTEPITKEEQIKGKKRMVDESGSDDDDNAENEDIKPKKKKKKRKKKTITAELDEKGADPATIQQFLDALEKHWAKTLTAIERETLDLKDGKYYSECNDLTHTPVSFLRTLMPKWAKMVQKYNEKKVKGSPMVLIITSAGIRAADLNRLVADFKGDKCKVIKLFAKHIKVKEQVKQLSEQMTHIGVGTPDRIATLIEKDALKLDNIKHIILDWSWRNVKQQRLHDQADIMKATALLFSKHLAKLVLEKTAKIGLL</sequence>
<proteinExistence type="predicted"/>
<feature type="compositionally biased region" description="Basic and acidic residues" evidence="1">
    <location>
        <begin position="42"/>
        <end position="57"/>
    </location>
</feature>
<keyword evidence="3" id="KW-1185">Reference proteome</keyword>
<name>A0A8J1TE09_OWEFU</name>
<dbReference type="PANTHER" id="PTHR24030:SF0">
    <property type="entry name" value="PROTEIN CMSS1"/>
    <property type="match status" value="1"/>
</dbReference>
<gene>
    <name evidence="2" type="ORF">OFUS_LOCUS22335</name>
</gene>
<comment type="caution">
    <text evidence="2">The sequence shown here is derived from an EMBL/GenBank/DDBJ whole genome shotgun (WGS) entry which is preliminary data.</text>
</comment>
<dbReference type="SUPFAM" id="SSF52540">
    <property type="entry name" value="P-loop containing nucleoside triphosphate hydrolases"/>
    <property type="match status" value="1"/>
</dbReference>
<dbReference type="Gene3D" id="3.40.50.300">
    <property type="entry name" value="P-loop containing nucleotide triphosphate hydrolases"/>
    <property type="match status" value="1"/>
</dbReference>
<dbReference type="GO" id="GO:0030686">
    <property type="term" value="C:90S preribosome"/>
    <property type="evidence" value="ECO:0007669"/>
    <property type="project" value="TreeGrafter"/>
</dbReference>
<dbReference type="InterPro" id="IPR032704">
    <property type="entry name" value="Cms1"/>
</dbReference>
<evidence type="ECO:0000313" key="3">
    <source>
        <dbReference type="Proteomes" id="UP000749559"/>
    </source>
</evidence>
<feature type="region of interest" description="Disordered" evidence="1">
    <location>
        <begin position="1"/>
        <end position="86"/>
    </location>
</feature>
<feature type="non-terminal residue" evidence="2">
    <location>
        <position position="292"/>
    </location>
</feature>
<protein>
    <submittedName>
        <fullName evidence="2">Uncharacterized protein</fullName>
    </submittedName>
</protein>
<feature type="compositionally biased region" description="Basic residues" evidence="1">
    <location>
        <begin position="74"/>
        <end position="85"/>
    </location>
</feature>
<dbReference type="EMBL" id="CAIIXF020000011">
    <property type="protein sequence ID" value="CAH1798163.1"/>
    <property type="molecule type" value="Genomic_DNA"/>
</dbReference>
<reference evidence="2" key="1">
    <citation type="submission" date="2022-03" db="EMBL/GenBank/DDBJ databases">
        <authorList>
            <person name="Martin C."/>
        </authorList>
    </citation>
    <scope>NUCLEOTIDE SEQUENCE</scope>
</reference>
<evidence type="ECO:0000256" key="1">
    <source>
        <dbReference type="SAM" id="MobiDB-lite"/>
    </source>
</evidence>
<dbReference type="AlphaFoldDB" id="A0A8J1TE09"/>
<dbReference type="OrthoDB" id="1929311at2759"/>
<dbReference type="Pfam" id="PF14617">
    <property type="entry name" value="CMS1"/>
    <property type="match status" value="1"/>
</dbReference>